<evidence type="ECO:0000256" key="2">
    <source>
        <dbReference type="ARBA" id="ARBA00023157"/>
    </source>
</evidence>
<dbReference type="GO" id="GO:0046910">
    <property type="term" value="F:pectinesterase inhibitor activity"/>
    <property type="evidence" value="ECO:0007669"/>
    <property type="project" value="UniProtKB-ARBA"/>
</dbReference>
<evidence type="ECO:0000313" key="6">
    <source>
        <dbReference type="EMBL" id="SPD03072.1"/>
    </source>
</evidence>
<organism evidence="6">
    <name type="scientific">Fagus sylvatica</name>
    <name type="common">Beechnut</name>
    <dbReference type="NCBI Taxonomy" id="28930"/>
    <lineage>
        <taxon>Eukaryota</taxon>
        <taxon>Viridiplantae</taxon>
        <taxon>Streptophyta</taxon>
        <taxon>Embryophyta</taxon>
        <taxon>Tracheophyta</taxon>
        <taxon>Spermatophyta</taxon>
        <taxon>Magnoliopsida</taxon>
        <taxon>eudicotyledons</taxon>
        <taxon>Gunneridae</taxon>
        <taxon>Pentapetalae</taxon>
        <taxon>rosids</taxon>
        <taxon>fabids</taxon>
        <taxon>Fagales</taxon>
        <taxon>Fagaceae</taxon>
        <taxon>Fagus</taxon>
    </lineage>
</organism>
<dbReference type="SMART" id="SM00856">
    <property type="entry name" value="PMEI"/>
    <property type="match status" value="1"/>
</dbReference>
<dbReference type="PANTHER" id="PTHR36710:SF18">
    <property type="entry name" value="PECTINESTERASE INHIBITOR 5-RELATED"/>
    <property type="match status" value="1"/>
</dbReference>
<dbReference type="PANTHER" id="PTHR36710">
    <property type="entry name" value="PECTINESTERASE INHIBITOR-LIKE"/>
    <property type="match status" value="1"/>
</dbReference>
<sequence>MNPISKLFLVILLTICPHQILAKEGSDFIVQACDHTLYKALCVKTLQSDPESHAAANIHILAKVVLKHAASEANQILDQITKLHGQTSDQVIEQCLSDCSENYQDAIDQVEDAQLALESNGYDDLNTWITAAMSDADSCEQGFNDQPGHKSPITDLNNTFSQLCSIVLALTNQLRGH</sequence>
<dbReference type="InterPro" id="IPR006501">
    <property type="entry name" value="Pectinesterase_inhib_dom"/>
</dbReference>
<feature type="chain" id="PRO_5014660370" description="Pectinesterase inhibitor domain-containing protein" evidence="4">
    <location>
        <begin position="23"/>
        <end position="177"/>
    </location>
</feature>
<dbReference type="SUPFAM" id="SSF101148">
    <property type="entry name" value="Plant invertase/pectin methylesterase inhibitor"/>
    <property type="match status" value="1"/>
</dbReference>
<keyword evidence="1 4" id="KW-0732">Signal</keyword>
<protein>
    <recommendedName>
        <fullName evidence="5">Pectinesterase inhibitor domain-containing protein</fullName>
    </recommendedName>
</protein>
<accession>A0A2N9GTR2</accession>
<dbReference type="Gene3D" id="1.20.140.40">
    <property type="entry name" value="Invertase/pectin methylesterase inhibitor family protein"/>
    <property type="match status" value="1"/>
</dbReference>
<evidence type="ECO:0000256" key="4">
    <source>
        <dbReference type="SAM" id="SignalP"/>
    </source>
</evidence>
<name>A0A2N9GTR2_FAGSY</name>
<keyword evidence="2" id="KW-1015">Disulfide bond</keyword>
<dbReference type="FunFam" id="1.20.140.40:FF:000008">
    <property type="entry name" value="Invertase/pectin methylesterase inhibitor family protein"/>
    <property type="match status" value="1"/>
</dbReference>
<evidence type="ECO:0000256" key="1">
    <source>
        <dbReference type="ARBA" id="ARBA00022729"/>
    </source>
</evidence>
<dbReference type="InterPro" id="IPR035513">
    <property type="entry name" value="Invertase/methylesterase_inhib"/>
</dbReference>
<reference evidence="6" key="1">
    <citation type="submission" date="2018-02" db="EMBL/GenBank/DDBJ databases">
        <authorList>
            <person name="Cohen D.B."/>
            <person name="Kent A.D."/>
        </authorList>
    </citation>
    <scope>NUCLEOTIDE SEQUENCE</scope>
</reference>
<dbReference type="NCBIfam" id="TIGR01614">
    <property type="entry name" value="PME_inhib"/>
    <property type="match status" value="1"/>
</dbReference>
<dbReference type="EMBL" id="OIVN01002370">
    <property type="protein sequence ID" value="SPD03072.1"/>
    <property type="molecule type" value="Genomic_DNA"/>
</dbReference>
<feature type="domain" description="Pectinesterase inhibitor" evidence="5">
    <location>
        <begin position="24"/>
        <end position="170"/>
    </location>
</feature>
<comment type="similarity">
    <text evidence="3">Belongs to the PMEI family.</text>
</comment>
<dbReference type="AlphaFoldDB" id="A0A2N9GTR2"/>
<dbReference type="InterPro" id="IPR052421">
    <property type="entry name" value="PCW_Enzyme_Inhibitor"/>
</dbReference>
<evidence type="ECO:0000259" key="5">
    <source>
        <dbReference type="SMART" id="SM00856"/>
    </source>
</evidence>
<dbReference type="Pfam" id="PF04043">
    <property type="entry name" value="PMEI"/>
    <property type="match status" value="1"/>
</dbReference>
<feature type="signal peptide" evidence="4">
    <location>
        <begin position="1"/>
        <end position="22"/>
    </location>
</feature>
<dbReference type="CDD" id="cd15801">
    <property type="entry name" value="PMEI-like_1"/>
    <property type="match status" value="1"/>
</dbReference>
<evidence type="ECO:0000256" key="3">
    <source>
        <dbReference type="ARBA" id="ARBA00038471"/>
    </source>
</evidence>
<gene>
    <name evidence="6" type="ORF">FSB_LOCUS30954</name>
</gene>
<proteinExistence type="inferred from homology"/>